<keyword evidence="1" id="KW-0812">Transmembrane</keyword>
<name>A0A1C5K0F0_9ACTN</name>
<dbReference type="InterPro" id="IPR001466">
    <property type="entry name" value="Beta-lactam-related"/>
</dbReference>
<dbReference type="EMBL" id="LT607753">
    <property type="protein sequence ID" value="SCG75999.1"/>
    <property type="molecule type" value="Genomic_DNA"/>
</dbReference>
<dbReference type="OrthoDB" id="5377981at2"/>
<dbReference type="InterPro" id="IPR050491">
    <property type="entry name" value="AmpC-like"/>
</dbReference>
<proteinExistence type="predicted"/>
<gene>
    <name evidence="3" type="ORF">GA0070614_5822</name>
</gene>
<dbReference type="Gene3D" id="3.40.710.10">
    <property type="entry name" value="DD-peptidase/beta-lactamase superfamily"/>
    <property type="match status" value="1"/>
</dbReference>
<feature type="transmembrane region" description="Helical" evidence="1">
    <location>
        <begin position="469"/>
        <end position="487"/>
    </location>
</feature>
<accession>A0A1C5K0F0</accession>
<dbReference type="Pfam" id="PF00144">
    <property type="entry name" value="Beta-lactamase"/>
    <property type="match status" value="1"/>
</dbReference>
<dbReference type="AlphaFoldDB" id="A0A1C5K0F0"/>
<evidence type="ECO:0000259" key="2">
    <source>
        <dbReference type="Pfam" id="PF00144"/>
    </source>
</evidence>
<reference evidence="4" key="1">
    <citation type="submission" date="2016-06" db="EMBL/GenBank/DDBJ databases">
        <authorList>
            <person name="Varghese N."/>
            <person name="Submissions Spin"/>
        </authorList>
    </citation>
    <scope>NUCLEOTIDE SEQUENCE [LARGE SCALE GENOMIC DNA]</scope>
    <source>
        <strain evidence="4">DSM 45161</strain>
    </source>
</reference>
<dbReference type="RefSeq" id="WP_088978878.1">
    <property type="nucleotide sequence ID" value="NZ_LT607753.1"/>
</dbReference>
<dbReference type="PANTHER" id="PTHR46825">
    <property type="entry name" value="D-ALANYL-D-ALANINE-CARBOXYPEPTIDASE/ENDOPEPTIDASE AMPH"/>
    <property type="match status" value="1"/>
</dbReference>
<organism evidence="3 4">
    <name type="scientific">Micromonospora coxensis</name>
    <dbReference type="NCBI Taxonomy" id="356852"/>
    <lineage>
        <taxon>Bacteria</taxon>
        <taxon>Bacillati</taxon>
        <taxon>Actinomycetota</taxon>
        <taxon>Actinomycetes</taxon>
        <taxon>Micromonosporales</taxon>
        <taxon>Micromonosporaceae</taxon>
        <taxon>Micromonospora</taxon>
    </lineage>
</organism>
<feature type="domain" description="Beta-lactamase-related" evidence="2">
    <location>
        <begin position="50"/>
        <end position="355"/>
    </location>
</feature>
<sequence>MRRPVIVAIVVGLVAAVAGLGVRPDVPRLTDQVTGDRALATAVRGVIDDPQGLRGLAVALVDGDGVRIAGLGDRNAAGDPVTAETPFEIGSIQKTLTGMLLAHRAEQGAVDPDGPIRTALPELTGPVGEVTYTELASHRSGLPRLAGTGVGQFLRTWWTGLTAGNPYAGQDVDWLLDAAAQEQPDDTRGQVHYSNLGMSLLGHALAAEAGTTYPALLERELLQPLGMTDTALVTEVDAPPAGHAAGTKAGGRSPELWRGAGYAPAGIGAWSTADDLAALVKAMLAGTAPGGAAATARFDDGDDSRIGYAWFTTRHGDRDIVWHNGATGGFSSYVGFDRVTGRGVVVLGNTDRGVEAIGRRLLGVPAQHAGDTGPGLEGWIGAGVAIVFAFFPAVAVLSTTRRAADRLTLVPAVAWAVLYLGLAHRLGDWSVVAGWLWSLGAGLTTAAAVHAAYTSRALPVIAANPRRRAVSVVASTIVAAVATIVIVP</sequence>
<feature type="transmembrane region" description="Helical" evidence="1">
    <location>
        <begin position="432"/>
        <end position="453"/>
    </location>
</feature>
<feature type="transmembrane region" description="Helical" evidence="1">
    <location>
        <begin position="378"/>
        <end position="397"/>
    </location>
</feature>
<keyword evidence="1" id="KW-0472">Membrane</keyword>
<evidence type="ECO:0000313" key="3">
    <source>
        <dbReference type="EMBL" id="SCG75999.1"/>
    </source>
</evidence>
<dbReference type="PANTHER" id="PTHR46825:SF9">
    <property type="entry name" value="BETA-LACTAMASE-RELATED DOMAIN-CONTAINING PROTEIN"/>
    <property type="match status" value="1"/>
</dbReference>
<keyword evidence="4" id="KW-1185">Reference proteome</keyword>
<dbReference type="InterPro" id="IPR012338">
    <property type="entry name" value="Beta-lactam/transpept-like"/>
</dbReference>
<dbReference type="SUPFAM" id="SSF56601">
    <property type="entry name" value="beta-lactamase/transpeptidase-like"/>
    <property type="match status" value="1"/>
</dbReference>
<keyword evidence="1" id="KW-1133">Transmembrane helix</keyword>
<dbReference type="Proteomes" id="UP000198215">
    <property type="component" value="Chromosome I"/>
</dbReference>
<evidence type="ECO:0000313" key="4">
    <source>
        <dbReference type="Proteomes" id="UP000198215"/>
    </source>
</evidence>
<protein>
    <submittedName>
        <fullName evidence="3">CubicO group peptidase, beta-lactamase class C family</fullName>
    </submittedName>
</protein>
<evidence type="ECO:0000256" key="1">
    <source>
        <dbReference type="SAM" id="Phobius"/>
    </source>
</evidence>
<feature type="transmembrane region" description="Helical" evidence="1">
    <location>
        <begin position="409"/>
        <end position="426"/>
    </location>
</feature>